<protein>
    <recommendedName>
        <fullName evidence="4">Secreted protein</fullName>
    </recommendedName>
</protein>
<feature type="chain" id="PRO_5016100717" description="Secreted protein" evidence="1">
    <location>
        <begin position="32"/>
        <end position="159"/>
    </location>
</feature>
<name>A0A2X0K1V2_9ACTN</name>
<feature type="signal peptide" evidence="1">
    <location>
        <begin position="1"/>
        <end position="31"/>
    </location>
</feature>
<evidence type="ECO:0000256" key="1">
    <source>
        <dbReference type="SAM" id="SignalP"/>
    </source>
</evidence>
<dbReference type="RefSeq" id="WP_111507024.1">
    <property type="nucleotide sequence ID" value="NZ_QKYN01000166.1"/>
</dbReference>
<keyword evidence="1" id="KW-0732">Signal</keyword>
<keyword evidence="3" id="KW-1185">Reference proteome</keyword>
<gene>
    <name evidence="2" type="ORF">DN069_33560</name>
</gene>
<evidence type="ECO:0000313" key="2">
    <source>
        <dbReference type="EMBL" id="RAG81320.1"/>
    </source>
</evidence>
<accession>A0A2X0K1V2</accession>
<organism evidence="2 3">
    <name type="scientific">Streptacidiphilus pinicola</name>
    <dbReference type="NCBI Taxonomy" id="2219663"/>
    <lineage>
        <taxon>Bacteria</taxon>
        <taxon>Bacillati</taxon>
        <taxon>Actinomycetota</taxon>
        <taxon>Actinomycetes</taxon>
        <taxon>Kitasatosporales</taxon>
        <taxon>Streptomycetaceae</taxon>
        <taxon>Streptacidiphilus</taxon>
    </lineage>
</organism>
<proteinExistence type="predicted"/>
<evidence type="ECO:0000313" key="3">
    <source>
        <dbReference type="Proteomes" id="UP000248889"/>
    </source>
</evidence>
<dbReference type="AlphaFoldDB" id="A0A2X0K1V2"/>
<evidence type="ECO:0008006" key="4">
    <source>
        <dbReference type="Google" id="ProtNLM"/>
    </source>
</evidence>
<sequence length="159" mass="16747">MPGWTGRIAKAAVAGAIAVTGVAVGTGSAHADSANECRSQVVGKGYYWVVDGVGIDSCYNVKDDGRTIYATVPFDVTNHDKIVICAHLLNANNPGGPWVHDFGCDYATSLGWGIAQPGYCCYGQGRYFTAPPGAYIVSAGFWLNGQYYGDVESPRTVIG</sequence>
<dbReference type="EMBL" id="QKYN01000166">
    <property type="protein sequence ID" value="RAG81320.1"/>
    <property type="molecule type" value="Genomic_DNA"/>
</dbReference>
<comment type="caution">
    <text evidence="2">The sequence shown here is derived from an EMBL/GenBank/DDBJ whole genome shotgun (WGS) entry which is preliminary data.</text>
</comment>
<dbReference type="OrthoDB" id="4233222at2"/>
<reference evidence="2 3" key="1">
    <citation type="submission" date="2018-06" db="EMBL/GenBank/DDBJ databases">
        <title>Streptacidiphilus pinicola sp. nov., isolated from pine grove soil.</title>
        <authorList>
            <person name="Roh S.G."/>
            <person name="Park S."/>
            <person name="Kim M.-K."/>
            <person name="Yun B.-R."/>
            <person name="Park J."/>
            <person name="Kim M.J."/>
            <person name="Kim Y.S."/>
            <person name="Kim S.B."/>
        </authorList>
    </citation>
    <scope>NUCLEOTIDE SEQUENCE [LARGE SCALE GENOMIC DNA]</scope>
    <source>
        <strain evidence="2 3">MMS16-CNU450</strain>
    </source>
</reference>
<dbReference type="Proteomes" id="UP000248889">
    <property type="component" value="Unassembled WGS sequence"/>
</dbReference>